<evidence type="ECO:0000259" key="2">
    <source>
        <dbReference type="PROSITE" id="PS51819"/>
    </source>
</evidence>
<dbReference type="AlphaFoldDB" id="A0A1H8UNJ2"/>
<dbReference type="STRING" id="406100.SAMN04488052_10783"/>
<proteinExistence type="predicted"/>
<name>A0A1H8UNJ2_9GAMM</name>
<reference evidence="3 4" key="1">
    <citation type="submission" date="2016-10" db="EMBL/GenBank/DDBJ databases">
        <authorList>
            <person name="de Groot N.N."/>
        </authorList>
    </citation>
    <scope>NUCLEOTIDE SEQUENCE [LARGE SCALE GENOMIC DNA]</scope>
    <source>
        <strain evidence="3 4">CGMCC 1.6291</strain>
    </source>
</reference>
<keyword evidence="1" id="KW-0472">Membrane</keyword>
<keyword evidence="1" id="KW-1133">Transmembrane helix</keyword>
<dbReference type="Pfam" id="PF00903">
    <property type="entry name" value="Glyoxalase"/>
    <property type="match status" value="1"/>
</dbReference>
<dbReference type="SUPFAM" id="SSF54593">
    <property type="entry name" value="Glyoxalase/Bleomycin resistance protein/Dihydroxybiphenyl dioxygenase"/>
    <property type="match status" value="1"/>
</dbReference>
<feature type="domain" description="VOC" evidence="2">
    <location>
        <begin position="10"/>
        <end position="119"/>
    </location>
</feature>
<feature type="transmembrane region" description="Helical" evidence="1">
    <location>
        <begin position="6"/>
        <end position="28"/>
    </location>
</feature>
<keyword evidence="4" id="KW-1185">Reference proteome</keyword>
<protein>
    <submittedName>
        <fullName evidence="3">Uncharacterized conserved protein PhnB, glyoxalase superfamily</fullName>
    </submittedName>
</protein>
<evidence type="ECO:0000256" key="1">
    <source>
        <dbReference type="SAM" id="Phobius"/>
    </source>
</evidence>
<dbReference type="Proteomes" id="UP000199657">
    <property type="component" value="Unassembled WGS sequence"/>
</dbReference>
<evidence type="ECO:0000313" key="4">
    <source>
        <dbReference type="Proteomes" id="UP000199657"/>
    </source>
</evidence>
<evidence type="ECO:0000313" key="3">
    <source>
        <dbReference type="EMBL" id="SEP04178.1"/>
    </source>
</evidence>
<dbReference type="PANTHER" id="PTHR36503">
    <property type="entry name" value="BLR2520 PROTEIN"/>
    <property type="match status" value="1"/>
</dbReference>
<dbReference type="InterPro" id="IPR004360">
    <property type="entry name" value="Glyas_Fos-R_dOase_dom"/>
</dbReference>
<dbReference type="InterPro" id="IPR029068">
    <property type="entry name" value="Glyas_Bleomycin-R_OHBP_Dase"/>
</dbReference>
<dbReference type="PROSITE" id="PS51819">
    <property type="entry name" value="VOC"/>
    <property type="match status" value="1"/>
</dbReference>
<dbReference type="Gene3D" id="3.10.180.10">
    <property type="entry name" value="2,3-Dihydroxybiphenyl 1,2-Dioxygenase, domain 1"/>
    <property type="match status" value="1"/>
</dbReference>
<organism evidence="3 4">
    <name type="scientific">Aquisalimonas asiatica</name>
    <dbReference type="NCBI Taxonomy" id="406100"/>
    <lineage>
        <taxon>Bacteria</taxon>
        <taxon>Pseudomonadati</taxon>
        <taxon>Pseudomonadota</taxon>
        <taxon>Gammaproteobacteria</taxon>
        <taxon>Chromatiales</taxon>
        <taxon>Ectothiorhodospiraceae</taxon>
        <taxon>Aquisalimonas</taxon>
    </lineage>
</organism>
<accession>A0A1H8UNJ2</accession>
<keyword evidence="1" id="KW-0812">Transmembrane</keyword>
<dbReference type="InterPro" id="IPR037523">
    <property type="entry name" value="VOC_core"/>
</dbReference>
<dbReference type="RefSeq" id="WP_091645116.1">
    <property type="nucleotide sequence ID" value="NZ_FOEG01000007.1"/>
</dbReference>
<sequence>MSDKEPVLEAISAVTVFTADMAAAVAFYQRLGFEMRYGGADATFTSFHVGPGYLNLMAGSPPAALWGRIIIHVSDVDAMYRRVREAGLQPEAEPSDAFWGERYFHLQDPDGNELSFARPLSD</sequence>
<dbReference type="OrthoDB" id="9803104at2"/>
<dbReference type="PANTHER" id="PTHR36503:SF3">
    <property type="entry name" value="BLR0126 PROTEIN"/>
    <property type="match status" value="1"/>
</dbReference>
<dbReference type="EMBL" id="FOEG01000007">
    <property type="protein sequence ID" value="SEP04178.1"/>
    <property type="molecule type" value="Genomic_DNA"/>
</dbReference>
<gene>
    <name evidence="3" type="ORF">SAMN04488052_10783</name>
</gene>